<dbReference type="Pfam" id="PF13490">
    <property type="entry name" value="zf-HC2"/>
    <property type="match status" value="1"/>
</dbReference>
<evidence type="ECO:0000256" key="3">
    <source>
        <dbReference type="SAM" id="Phobius"/>
    </source>
</evidence>
<evidence type="ECO:0000256" key="1">
    <source>
        <dbReference type="ARBA" id="ARBA00023015"/>
    </source>
</evidence>
<sequence length="128" mass="13423">MTPPADPYRDWDAAYLLGALSHTERRDYEAHLRACRPCAHAVAGFAGLPGLLVAVARDQAAELLTPAPPAGLVRAARLRARFGTAAGVLAATLAGLLVAGWLAGPRRARLPSWWPKPSPPAGCRAAGR</sequence>
<proteinExistence type="predicted"/>
<evidence type="ECO:0000259" key="4">
    <source>
        <dbReference type="Pfam" id="PF13490"/>
    </source>
</evidence>
<evidence type="ECO:0000256" key="2">
    <source>
        <dbReference type="ARBA" id="ARBA00023163"/>
    </source>
</evidence>
<comment type="caution">
    <text evidence="5">The sequence shown here is derived from an EMBL/GenBank/DDBJ whole genome shotgun (WGS) entry which is preliminary data.</text>
</comment>
<keyword evidence="3" id="KW-1133">Transmembrane helix</keyword>
<keyword evidence="2" id="KW-0804">Transcription</keyword>
<organism evidence="5 6">
    <name type="scientific">Crossiella equi</name>
    <dbReference type="NCBI Taxonomy" id="130796"/>
    <lineage>
        <taxon>Bacteria</taxon>
        <taxon>Bacillati</taxon>
        <taxon>Actinomycetota</taxon>
        <taxon>Actinomycetes</taxon>
        <taxon>Pseudonocardiales</taxon>
        <taxon>Pseudonocardiaceae</taxon>
        <taxon>Crossiella</taxon>
    </lineage>
</organism>
<dbReference type="Proteomes" id="UP001519363">
    <property type="component" value="Unassembled WGS sequence"/>
</dbReference>
<dbReference type="EMBL" id="JAGIOO010000001">
    <property type="protein sequence ID" value="MBP2479635.1"/>
    <property type="molecule type" value="Genomic_DNA"/>
</dbReference>
<gene>
    <name evidence="5" type="ORF">JOF53_008507</name>
</gene>
<dbReference type="Gene3D" id="1.10.10.1320">
    <property type="entry name" value="Anti-sigma factor, zinc-finger domain"/>
    <property type="match status" value="1"/>
</dbReference>
<feature type="transmembrane region" description="Helical" evidence="3">
    <location>
        <begin position="82"/>
        <end position="103"/>
    </location>
</feature>
<dbReference type="InterPro" id="IPR041916">
    <property type="entry name" value="Anti_sigma_zinc_sf"/>
</dbReference>
<evidence type="ECO:0000313" key="6">
    <source>
        <dbReference type="Proteomes" id="UP001519363"/>
    </source>
</evidence>
<feature type="domain" description="Putative zinc-finger" evidence="4">
    <location>
        <begin position="14"/>
        <end position="39"/>
    </location>
</feature>
<keyword evidence="1" id="KW-0805">Transcription regulation</keyword>
<protein>
    <submittedName>
        <fullName evidence="5">Anti-sigma factor RsiW</fullName>
    </submittedName>
</protein>
<evidence type="ECO:0000313" key="5">
    <source>
        <dbReference type="EMBL" id="MBP2479635.1"/>
    </source>
</evidence>
<keyword evidence="3" id="KW-0472">Membrane</keyword>
<dbReference type="InterPro" id="IPR027383">
    <property type="entry name" value="Znf_put"/>
</dbReference>
<keyword evidence="6" id="KW-1185">Reference proteome</keyword>
<dbReference type="RefSeq" id="WP_086784165.1">
    <property type="nucleotide sequence ID" value="NZ_JAGIOO010000001.1"/>
</dbReference>
<reference evidence="5 6" key="1">
    <citation type="submission" date="2021-03" db="EMBL/GenBank/DDBJ databases">
        <title>Sequencing the genomes of 1000 actinobacteria strains.</title>
        <authorList>
            <person name="Klenk H.-P."/>
        </authorList>
    </citation>
    <scope>NUCLEOTIDE SEQUENCE [LARGE SCALE GENOMIC DNA]</scope>
    <source>
        <strain evidence="5 6">DSM 44580</strain>
    </source>
</reference>
<keyword evidence="3" id="KW-0812">Transmembrane</keyword>
<accession>A0ABS5AV95</accession>
<name>A0ABS5AV95_9PSEU</name>